<organism evidence="2 3">
    <name type="scientific">Streptomyces solincola</name>
    <dbReference type="NCBI Taxonomy" id="2100817"/>
    <lineage>
        <taxon>Bacteria</taxon>
        <taxon>Bacillati</taxon>
        <taxon>Actinomycetota</taxon>
        <taxon>Actinomycetes</taxon>
        <taxon>Kitasatosporales</taxon>
        <taxon>Streptomycetaceae</taxon>
        <taxon>Streptomyces</taxon>
    </lineage>
</organism>
<dbReference type="Proteomes" id="UP000239322">
    <property type="component" value="Unassembled WGS sequence"/>
</dbReference>
<accession>A0A2S9Q2B0</accession>
<sequence length="117" mass="12529">MSAGPDDVVVRAGVPVLAVGLHAHDHGARVRVAERDPVALRPSRALIVHPRCRPGAEREDRSSPARTRVALLALRLCEPGWWRGPEPVRDGPHLLAAARSGGPSPREATCTTERSTS</sequence>
<protein>
    <submittedName>
        <fullName evidence="2">Uncharacterized protein</fullName>
    </submittedName>
</protein>
<dbReference type="EMBL" id="PVLV01000034">
    <property type="protein sequence ID" value="PRH80757.1"/>
    <property type="molecule type" value="Genomic_DNA"/>
</dbReference>
<evidence type="ECO:0000256" key="1">
    <source>
        <dbReference type="SAM" id="MobiDB-lite"/>
    </source>
</evidence>
<keyword evidence="3" id="KW-1185">Reference proteome</keyword>
<gene>
    <name evidence="2" type="ORF">C6N75_02365</name>
</gene>
<comment type="caution">
    <text evidence="2">The sequence shown here is derived from an EMBL/GenBank/DDBJ whole genome shotgun (WGS) entry which is preliminary data.</text>
</comment>
<feature type="region of interest" description="Disordered" evidence="1">
    <location>
        <begin position="96"/>
        <end position="117"/>
    </location>
</feature>
<evidence type="ECO:0000313" key="2">
    <source>
        <dbReference type="EMBL" id="PRH80757.1"/>
    </source>
</evidence>
<dbReference type="AlphaFoldDB" id="A0A2S9Q2B0"/>
<reference evidence="2 3" key="1">
    <citation type="submission" date="2018-03" db="EMBL/GenBank/DDBJ databases">
        <title>Novel Streptomyces sp. from soil.</title>
        <authorList>
            <person name="Tan G.Y.A."/>
            <person name="Lee Z.Y."/>
        </authorList>
    </citation>
    <scope>NUCLEOTIDE SEQUENCE [LARGE SCALE GENOMIC DNA]</scope>
    <source>
        <strain evidence="2 3">ST5x</strain>
    </source>
</reference>
<proteinExistence type="predicted"/>
<name>A0A2S9Q2B0_9ACTN</name>
<evidence type="ECO:0000313" key="3">
    <source>
        <dbReference type="Proteomes" id="UP000239322"/>
    </source>
</evidence>